<dbReference type="PANTHER" id="PTHR12304">
    <property type="entry name" value="INOSINE-URIDINE PREFERRING NUCLEOSIDE HYDROLASE"/>
    <property type="match status" value="1"/>
</dbReference>
<dbReference type="EMBL" id="DTKL01000065">
    <property type="protein sequence ID" value="HGY95079.1"/>
    <property type="molecule type" value="Genomic_DNA"/>
</dbReference>
<evidence type="ECO:0000256" key="3">
    <source>
        <dbReference type="SAM" id="MobiDB-lite"/>
    </source>
</evidence>
<sequence>MAQTTQTAQTTPATPATTSATQSTPAAPASETTPGTASAVTAPPPQKVIIDTDIGDDIDDAYALGLAVSSPQLQVLGVTTDWGDTTLRARLVKRFLDATGHSDIPVAAGLHTQPTAAFTQEYYAEGYQARPGSWPDAVQFLQTEIKKYPGQITLIALAPFHNLAALITRDPATFKELKRVVLMGGSIHQGYGNLGYLPGESPSAEYNIASDIPAAQKLFASGVPIDMMPLDSTQLKLDEVMRPILFSAGTPLTNTLSTLTNEWTAATQNPTPTLYDVMAVAYVMDPSLCPTQPMDIVIGNRGFTHVGSGTPNANVCLHSDSDKFFHFLLPQLMGTAGEPILAVPPAAPSNP</sequence>
<feature type="region of interest" description="Disordered" evidence="3">
    <location>
        <begin position="1"/>
        <end position="44"/>
    </location>
</feature>
<dbReference type="Pfam" id="PF01156">
    <property type="entry name" value="IU_nuc_hydro"/>
    <property type="match status" value="1"/>
</dbReference>
<evidence type="ECO:0000256" key="2">
    <source>
        <dbReference type="ARBA" id="ARBA00023295"/>
    </source>
</evidence>
<organism evidence="5">
    <name type="scientific">Acidobacterium capsulatum</name>
    <dbReference type="NCBI Taxonomy" id="33075"/>
    <lineage>
        <taxon>Bacteria</taxon>
        <taxon>Pseudomonadati</taxon>
        <taxon>Acidobacteriota</taxon>
        <taxon>Terriglobia</taxon>
        <taxon>Terriglobales</taxon>
        <taxon>Acidobacteriaceae</taxon>
        <taxon>Acidobacterium</taxon>
    </lineage>
</organism>
<dbReference type="InterPro" id="IPR036452">
    <property type="entry name" value="Ribo_hydro-like"/>
</dbReference>
<accession>A0A7V4XTT0</accession>
<comment type="caution">
    <text evidence="5">The sequence shown here is derived from an EMBL/GenBank/DDBJ whole genome shotgun (WGS) entry which is preliminary data.</text>
</comment>
<evidence type="ECO:0000313" key="5">
    <source>
        <dbReference type="EMBL" id="HGY95079.1"/>
    </source>
</evidence>
<feature type="domain" description="Inosine/uridine-preferring nucleoside hydrolase" evidence="4">
    <location>
        <begin position="48"/>
        <end position="325"/>
    </location>
</feature>
<dbReference type="PANTHER" id="PTHR12304:SF4">
    <property type="entry name" value="URIDINE NUCLEOSIDASE"/>
    <property type="match status" value="1"/>
</dbReference>
<dbReference type="GO" id="GO:0006152">
    <property type="term" value="P:purine nucleoside catabolic process"/>
    <property type="evidence" value="ECO:0007669"/>
    <property type="project" value="TreeGrafter"/>
</dbReference>
<protein>
    <submittedName>
        <fullName evidence="5">Nucleoside hydrolase</fullName>
    </submittedName>
</protein>
<dbReference type="AlphaFoldDB" id="A0A7V4XTT0"/>
<evidence type="ECO:0000256" key="1">
    <source>
        <dbReference type="ARBA" id="ARBA00022801"/>
    </source>
</evidence>
<keyword evidence="1 5" id="KW-0378">Hydrolase</keyword>
<name>A0A7V4XTT0_9BACT</name>
<proteinExistence type="predicted"/>
<dbReference type="GO" id="GO:0008477">
    <property type="term" value="F:purine nucleosidase activity"/>
    <property type="evidence" value="ECO:0007669"/>
    <property type="project" value="TreeGrafter"/>
</dbReference>
<reference evidence="5" key="1">
    <citation type="journal article" date="2020" name="mSystems">
        <title>Genome- and Community-Level Interaction Insights into Carbon Utilization and Element Cycling Functions of Hydrothermarchaeota in Hydrothermal Sediment.</title>
        <authorList>
            <person name="Zhou Z."/>
            <person name="Liu Y."/>
            <person name="Xu W."/>
            <person name="Pan J."/>
            <person name="Luo Z.H."/>
            <person name="Li M."/>
        </authorList>
    </citation>
    <scope>NUCLEOTIDE SEQUENCE [LARGE SCALE GENOMIC DNA]</scope>
    <source>
        <strain evidence="5">SpSt-855</strain>
    </source>
</reference>
<evidence type="ECO:0000259" key="4">
    <source>
        <dbReference type="Pfam" id="PF01156"/>
    </source>
</evidence>
<dbReference type="InterPro" id="IPR023186">
    <property type="entry name" value="IUNH"/>
</dbReference>
<dbReference type="SUPFAM" id="SSF53590">
    <property type="entry name" value="Nucleoside hydrolase"/>
    <property type="match status" value="1"/>
</dbReference>
<dbReference type="InterPro" id="IPR001910">
    <property type="entry name" value="Inosine/uridine_hydrolase_dom"/>
</dbReference>
<feature type="compositionally biased region" description="Low complexity" evidence="3">
    <location>
        <begin position="1"/>
        <end position="39"/>
    </location>
</feature>
<dbReference type="GO" id="GO:0005829">
    <property type="term" value="C:cytosol"/>
    <property type="evidence" value="ECO:0007669"/>
    <property type="project" value="TreeGrafter"/>
</dbReference>
<keyword evidence="2" id="KW-0326">Glycosidase</keyword>
<dbReference type="Gene3D" id="3.90.245.10">
    <property type="entry name" value="Ribonucleoside hydrolase-like"/>
    <property type="match status" value="1"/>
</dbReference>
<gene>
    <name evidence="5" type="ORF">ENW50_10430</name>
</gene>